<gene>
    <name evidence="1" type="ORF">SDC9_184012</name>
</gene>
<evidence type="ECO:0000313" key="1">
    <source>
        <dbReference type="EMBL" id="MPN36503.1"/>
    </source>
</evidence>
<accession>A0A645HLJ5</accession>
<comment type="caution">
    <text evidence="1">The sequence shown here is derived from an EMBL/GenBank/DDBJ whole genome shotgun (WGS) entry which is preliminary data.</text>
</comment>
<organism evidence="1">
    <name type="scientific">bioreactor metagenome</name>
    <dbReference type="NCBI Taxonomy" id="1076179"/>
    <lineage>
        <taxon>unclassified sequences</taxon>
        <taxon>metagenomes</taxon>
        <taxon>ecological metagenomes</taxon>
    </lineage>
</organism>
<protein>
    <submittedName>
        <fullName evidence="1">Uncharacterized protein</fullName>
    </submittedName>
</protein>
<proteinExistence type="predicted"/>
<dbReference type="EMBL" id="VSSQ01090658">
    <property type="protein sequence ID" value="MPN36503.1"/>
    <property type="molecule type" value="Genomic_DNA"/>
</dbReference>
<reference evidence="1" key="1">
    <citation type="submission" date="2019-08" db="EMBL/GenBank/DDBJ databases">
        <authorList>
            <person name="Kucharzyk K."/>
            <person name="Murdoch R.W."/>
            <person name="Higgins S."/>
            <person name="Loffler F."/>
        </authorList>
    </citation>
    <scope>NUCLEOTIDE SEQUENCE</scope>
</reference>
<sequence length="70" mass="7536">MASTAAVWTKDVQQVIEWVCSLCIALISSSGAMTQPILHPVIAYVFDRPDTVNVLSKAPSKDAMGKCFPP</sequence>
<name>A0A645HLJ5_9ZZZZ</name>
<dbReference type="AlphaFoldDB" id="A0A645HLJ5"/>